<dbReference type="GO" id="GO:0000976">
    <property type="term" value="F:transcription cis-regulatory region binding"/>
    <property type="evidence" value="ECO:0007669"/>
    <property type="project" value="TreeGrafter"/>
</dbReference>
<dbReference type="CDD" id="cd05466">
    <property type="entry name" value="PBP2_LTTR_substrate"/>
    <property type="match status" value="1"/>
</dbReference>
<gene>
    <name evidence="6" type="ORF">B2J69_00825</name>
</gene>
<name>A0A1V9DR00_9GAMM</name>
<evidence type="ECO:0000313" key="7">
    <source>
        <dbReference type="Proteomes" id="UP000192769"/>
    </source>
</evidence>
<keyword evidence="2" id="KW-0805">Transcription regulation</keyword>
<evidence type="ECO:0000256" key="2">
    <source>
        <dbReference type="ARBA" id="ARBA00023015"/>
    </source>
</evidence>
<protein>
    <submittedName>
        <fullName evidence="6">LuxR family transcriptional regulator</fullName>
    </submittedName>
</protein>
<dbReference type="PANTHER" id="PTHR30126">
    <property type="entry name" value="HTH-TYPE TRANSCRIPTIONAL REGULATOR"/>
    <property type="match status" value="1"/>
</dbReference>
<dbReference type="PROSITE" id="PS50931">
    <property type="entry name" value="HTH_LYSR"/>
    <property type="match status" value="1"/>
</dbReference>
<dbReference type="Gene3D" id="3.40.190.10">
    <property type="entry name" value="Periplasmic binding protein-like II"/>
    <property type="match status" value="2"/>
</dbReference>
<keyword evidence="3" id="KW-0238">DNA-binding</keyword>
<reference evidence="6 7" key="1">
    <citation type="submission" date="2017-02" db="EMBL/GenBank/DDBJ databases">
        <title>Whole genome shotgun sequence of Pantoea agglomerans strain AS1 isolated from a cycad, Zamia floridana in Central Florida, USA.</title>
        <authorList>
            <person name="Lata P."/>
            <person name="Govindarajan S."/>
            <person name="Qi F."/>
            <person name="Li J.-L."/>
            <person name="Maurya S.K."/>
            <person name="Sahoo M.K."/>
        </authorList>
    </citation>
    <scope>NUCLEOTIDE SEQUENCE [LARGE SCALE GENOMIC DNA]</scope>
    <source>
        <strain evidence="6 7">AS1</strain>
    </source>
</reference>
<evidence type="ECO:0000256" key="3">
    <source>
        <dbReference type="ARBA" id="ARBA00023125"/>
    </source>
</evidence>
<keyword evidence="4" id="KW-0804">Transcription</keyword>
<dbReference type="InterPro" id="IPR036388">
    <property type="entry name" value="WH-like_DNA-bd_sf"/>
</dbReference>
<dbReference type="RefSeq" id="WP_081135295.1">
    <property type="nucleotide sequence ID" value="NZ_MWUE01000003.1"/>
</dbReference>
<evidence type="ECO:0000313" key="6">
    <source>
        <dbReference type="EMBL" id="OQP36272.1"/>
    </source>
</evidence>
<evidence type="ECO:0000256" key="4">
    <source>
        <dbReference type="ARBA" id="ARBA00023163"/>
    </source>
</evidence>
<comment type="similarity">
    <text evidence="1">Belongs to the LysR transcriptional regulatory family.</text>
</comment>
<organism evidence="6 7">
    <name type="scientific">Pantoea latae</name>
    <dbReference type="NCBI Taxonomy" id="1964541"/>
    <lineage>
        <taxon>Bacteria</taxon>
        <taxon>Pseudomonadati</taxon>
        <taxon>Pseudomonadota</taxon>
        <taxon>Gammaproteobacteria</taxon>
        <taxon>Enterobacterales</taxon>
        <taxon>Erwiniaceae</taxon>
        <taxon>Pantoea</taxon>
    </lineage>
</organism>
<dbReference type="Pfam" id="PF03466">
    <property type="entry name" value="LysR_substrate"/>
    <property type="match status" value="1"/>
</dbReference>
<evidence type="ECO:0000259" key="5">
    <source>
        <dbReference type="PROSITE" id="PS50931"/>
    </source>
</evidence>
<keyword evidence="7" id="KW-1185">Reference proteome</keyword>
<dbReference type="Proteomes" id="UP000192769">
    <property type="component" value="Unassembled WGS sequence"/>
</dbReference>
<dbReference type="PANTHER" id="PTHR30126:SF98">
    <property type="entry name" value="HTH-TYPE TRANSCRIPTIONAL ACTIVATOR BAUR"/>
    <property type="match status" value="1"/>
</dbReference>
<dbReference type="AlphaFoldDB" id="A0A1V9DR00"/>
<dbReference type="Pfam" id="PF00126">
    <property type="entry name" value="HTH_1"/>
    <property type="match status" value="1"/>
</dbReference>
<dbReference type="InterPro" id="IPR036390">
    <property type="entry name" value="WH_DNA-bd_sf"/>
</dbReference>
<dbReference type="InterPro" id="IPR005119">
    <property type="entry name" value="LysR_subst-bd"/>
</dbReference>
<dbReference type="Gene3D" id="1.10.10.10">
    <property type="entry name" value="Winged helix-like DNA-binding domain superfamily/Winged helix DNA-binding domain"/>
    <property type="match status" value="1"/>
</dbReference>
<dbReference type="EMBL" id="MWUE01000003">
    <property type="protein sequence ID" value="OQP36272.1"/>
    <property type="molecule type" value="Genomic_DNA"/>
</dbReference>
<proteinExistence type="inferred from homology"/>
<feature type="domain" description="HTH lysR-type" evidence="5">
    <location>
        <begin position="12"/>
        <end position="69"/>
    </location>
</feature>
<dbReference type="OrthoDB" id="8587655at2"/>
<sequence length="300" mass="33601">MKSKSLAQVTDFDLKLLRIFKTVSECGSFSAAESLLGITRSAISLNMSDLEKRLGMRLCQRGRAGFSLTDEGREILRHSDSMMAAVENFRQQVNQMHKQLRGEFNIGIINNLVTQPQMKITHALDSLRANGPEIRINISMMTAAEIERGLMDGRLHVGALPLTSPVSGLEYRHLYGEKSKLYCSSNHPLFLAEHEPDDEELLQYDAIAPSFRMTAEAIGMHQMLHCTATASDREGIAFLILTGRFMGFLPDHYAAQWVEKSLMRPVAPEKMQFSSNIGIATRNGRRANAILEKFLQSLDL</sequence>
<evidence type="ECO:0000256" key="1">
    <source>
        <dbReference type="ARBA" id="ARBA00009437"/>
    </source>
</evidence>
<comment type="caution">
    <text evidence="6">The sequence shown here is derived from an EMBL/GenBank/DDBJ whole genome shotgun (WGS) entry which is preliminary data.</text>
</comment>
<dbReference type="SUPFAM" id="SSF46785">
    <property type="entry name" value="Winged helix' DNA-binding domain"/>
    <property type="match status" value="1"/>
</dbReference>
<dbReference type="InterPro" id="IPR000847">
    <property type="entry name" value="LysR_HTH_N"/>
</dbReference>
<accession>A0A1V9DR00</accession>
<dbReference type="SUPFAM" id="SSF53850">
    <property type="entry name" value="Periplasmic binding protein-like II"/>
    <property type="match status" value="1"/>
</dbReference>
<dbReference type="GO" id="GO:0003700">
    <property type="term" value="F:DNA-binding transcription factor activity"/>
    <property type="evidence" value="ECO:0007669"/>
    <property type="project" value="InterPro"/>
</dbReference>